<accession>A0ABS4GS09</accession>
<protein>
    <submittedName>
        <fullName evidence="1">Uncharacterized protein</fullName>
    </submittedName>
</protein>
<dbReference type="EMBL" id="JAGGKT010000009">
    <property type="protein sequence ID" value="MBP1933065.1"/>
    <property type="molecule type" value="Genomic_DNA"/>
</dbReference>
<gene>
    <name evidence="1" type="ORF">J2Z37_003076</name>
</gene>
<dbReference type="Pfam" id="PF10730">
    <property type="entry name" value="DUF2521"/>
    <property type="match status" value="1"/>
</dbReference>
<evidence type="ECO:0000313" key="2">
    <source>
        <dbReference type="Proteomes" id="UP001519343"/>
    </source>
</evidence>
<proteinExistence type="predicted"/>
<reference evidence="1 2" key="1">
    <citation type="submission" date="2021-03" db="EMBL/GenBank/DDBJ databases">
        <title>Genomic Encyclopedia of Type Strains, Phase IV (KMG-IV): sequencing the most valuable type-strain genomes for metagenomic binning, comparative biology and taxonomic classification.</title>
        <authorList>
            <person name="Goeker M."/>
        </authorList>
    </citation>
    <scope>NUCLEOTIDE SEQUENCE [LARGE SCALE GENOMIC DNA]</scope>
    <source>
        <strain evidence="1 2">DSM 24738</strain>
    </source>
</reference>
<name>A0ABS4GS09_9BACL</name>
<dbReference type="RefSeq" id="WP_209811094.1">
    <property type="nucleotide sequence ID" value="NZ_JAGGKT010000009.1"/>
</dbReference>
<sequence length="147" mass="16894">MDNNVISLEQKAADRNSILKKKAMHGINNKELNDYYNKVVKDSIHHLSFLQKFVAEEYLGDTVIDSFAMGIEASKLRLDGKSIEGIEEVFATDLHSKLAELGGKHQLYQYLREGDIYSITIIAEDLSNQWFRKGVIYGEKQRKLRLM</sequence>
<dbReference type="InterPro" id="IPR019667">
    <property type="entry name" value="Uncharacterised_YbaK"/>
</dbReference>
<comment type="caution">
    <text evidence="1">The sequence shown here is derived from an EMBL/GenBank/DDBJ whole genome shotgun (WGS) entry which is preliminary data.</text>
</comment>
<dbReference type="Proteomes" id="UP001519343">
    <property type="component" value="Unassembled WGS sequence"/>
</dbReference>
<evidence type="ECO:0000313" key="1">
    <source>
        <dbReference type="EMBL" id="MBP1933065.1"/>
    </source>
</evidence>
<organism evidence="1 2">
    <name type="scientific">Ammoniphilus resinae</name>
    <dbReference type="NCBI Taxonomy" id="861532"/>
    <lineage>
        <taxon>Bacteria</taxon>
        <taxon>Bacillati</taxon>
        <taxon>Bacillota</taxon>
        <taxon>Bacilli</taxon>
        <taxon>Bacillales</taxon>
        <taxon>Paenibacillaceae</taxon>
        <taxon>Aneurinibacillus group</taxon>
        <taxon>Ammoniphilus</taxon>
    </lineage>
</organism>
<keyword evidence="2" id="KW-1185">Reference proteome</keyword>